<reference evidence="1 2" key="1">
    <citation type="submission" date="2016-12" db="EMBL/GenBank/DDBJ databases">
        <title>The genome of dimorphic prosthecate Glycocaulis alkaliphilus 6b-8t, isolated from crude oil dictates its adaptability in petroleum environments.</title>
        <authorList>
            <person name="Wu X.-L."/>
            <person name="Geng S."/>
        </authorList>
    </citation>
    <scope>NUCLEOTIDE SEQUENCE [LARGE SCALE GENOMIC DNA]</scope>
    <source>
        <strain evidence="1 2">6B-8</strain>
    </source>
</reference>
<dbReference type="Pfam" id="PF04365">
    <property type="entry name" value="BrnT_toxin"/>
    <property type="match status" value="1"/>
</dbReference>
<dbReference type="InterPro" id="IPR038573">
    <property type="entry name" value="BrnT_sf"/>
</dbReference>
<name>A0A3T0EB59_9PROT</name>
<dbReference type="InterPro" id="IPR007460">
    <property type="entry name" value="BrnT_toxin"/>
</dbReference>
<dbReference type="EMBL" id="CP018911">
    <property type="protein sequence ID" value="AZU04520.1"/>
    <property type="molecule type" value="Genomic_DNA"/>
</dbReference>
<evidence type="ECO:0000313" key="1">
    <source>
        <dbReference type="EMBL" id="AZU04520.1"/>
    </source>
</evidence>
<accession>A0A3T0EB59</accession>
<dbReference type="KEGG" id="gak:X907_1997"/>
<gene>
    <name evidence="1" type="ORF">X907_1997</name>
</gene>
<sequence>MPYTWSKLDYDPEKDEANFAKHGVPLGFAAMVLADRGKVDVLDTRFDYGEERFVTYGLAEGRVWVCVHAPRDGVARIISVRKANERETERYHGEQRP</sequence>
<dbReference type="OrthoDB" id="839663at2"/>
<dbReference type="RefSeq" id="WP_127567523.1">
    <property type="nucleotide sequence ID" value="NZ_BMFB01000003.1"/>
</dbReference>
<protein>
    <submittedName>
        <fullName evidence="1">Uncharacterized protein</fullName>
    </submittedName>
</protein>
<dbReference type="Gene3D" id="3.10.450.530">
    <property type="entry name" value="Ribonuclease toxin, BrnT, of type II toxin-antitoxin system"/>
    <property type="match status" value="1"/>
</dbReference>
<evidence type="ECO:0000313" key="2">
    <source>
        <dbReference type="Proteomes" id="UP000286954"/>
    </source>
</evidence>
<keyword evidence="2" id="KW-1185">Reference proteome</keyword>
<organism evidence="1 2">
    <name type="scientific">Glycocaulis alkaliphilus</name>
    <dbReference type="NCBI Taxonomy" id="1434191"/>
    <lineage>
        <taxon>Bacteria</taxon>
        <taxon>Pseudomonadati</taxon>
        <taxon>Pseudomonadota</taxon>
        <taxon>Alphaproteobacteria</taxon>
        <taxon>Maricaulales</taxon>
        <taxon>Maricaulaceae</taxon>
        <taxon>Glycocaulis</taxon>
    </lineage>
</organism>
<dbReference type="AlphaFoldDB" id="A0A3T0EB59"/>
<proteinExistence type="predicted"/>
<dbReference type="Proteomes" id="UP000286954">
    <property type="component" value="Chromosome"/>
</dbReference>